<dbReference type="InterPro" id="IPR019885">
    <property type="entry name" value="Tscrpt_reg_HTH_AsnC-type_CS"/>
</dbReference>
<dbReference type="OrthoDB" id="5476at2"/>
<dbReference type="InterPro" id="IPR036390">
    <property type="entry name" value="WH_DNA-bd_sf"/>
</dbReference>
<dbReference type="GO" id="GO:0043565">
    <property type="term" value="F:sequence-specific DNA binding"/>
    <property type="evidence" value="ECO:0007669"/>
    <property type="project" value="InterPro"/>
</dbReference>
<dbReference type="Pfam" id="PF13404">
    <property type="entry name" value="HTH_AsnC-type"/>
    <property type="match status" value="1"/>
</dbReference>
<comment type="caution">
    <text evidence="5">The sequence shown here is derived from an EMBL/GenBank/DDBJ whole genome shotgun (WGS) entry which is preliminary data.</text>
</comment>
<evidence type="ECO:0000256" key="3">
    <source>
        <dbReference type="ARBA" id="ARBA00023163"/>
    </source>
</evidence>
<keyword evidence="1" id="KW-0805">Transcription regulation</keyword>
<dbReference type="PANTHER" id="PTHR30154">
    <property type="entry name" value="LEUCINE-RESPONSIVE REGULATORY PROTEIN"/>
    <property type="match status" value="1"/>
</dbReference>
<protein>
    <submittedName>
        <fullName evidence="5">Transcriptional regulator, AsnC family</fullName>
    </submittedName>
</protein>
<feature type="domain" description="HTH asnC-type" evidence="4">
    <location>
        <begin position="1"/>
        <end position="62"/>
    </location>
</feature>
<dbReference type="PRINTS" id="PR00033">
    <property type="entry name" value="HTHASNC"/>
</dbReference>
<sequence length="148" mass="16824">MTDLDQTILRILIDDGRRSFADIARELGISRVHVRDRVQKMITDGVIEKFTLIVNPEKIGSSVSAFFDVEVDPQGIEAVAEDLARQPEVRSLYIMSDMASLHIHTLTEDSKALEDFAHRNLFSRKHVVKVNCKTLLTRLKNRRGGPRI</sequence>
<dbReference type="Gene3D" id="3.30.70.920">
    <property type="match status" value="1"/>
</dbReference>
<reference evidence="5 6" key="1">
    <citation type="journal article" date="2019" name="Front. Microbiol.">
        <title>Genomes of Neutrophilic Sulfur-Oxidizing Chemolithoautotrophs Representing 9 Proteobacterial Species From 8 Genera.</title>
        <authorList>
            <person name="Watanabe T."/>
            <person name="Kojima H."/>
            <person name="Umezawa K."/>
            <person name="Hori C."/>
            <person name="Takasuka T.E."/>
            <person name="Kato Y."/>
            <person name="Fukui M."/>
        </authorList>
    </citation>
    <scope>NUCLEOTIDE SEQUENCE [LARGE SCALE GENOMIC DNA]</scope>
    <source>
        <strain evidence="5 6">TTN</strain>
    </source>
</reference>
<dbReference type="InterPro" id="IPR000485">
    <property type="entry name" value="AsnC-type_HTH_dom"/>
</dbReference>
<dbReference type="InterPro" id="IPR019887">
    <property type="entry name" value="Tscrpt_reg_AsnC/Lrp_C"/>
</dbReference>
<dbReference type="InterPro" id="IPR036388">
    <property type="entry name" value="WH-like_DNA-bd_sf"/>
</dbReference>
<dbReference type="RefSeq" id="WP_124705379.1">
    <property type="nucleotide sequence ID" value="NZ_BGOW01000021.1"/>
</dbReference>
<keyword evidence="2" id="KW-0238">DNA-binding</keyword>
<evidence type="ECO:0000256" key="2">
    <source>
        <dbReference type="ARBA" id="ARBA00023125"/>
    </source>
</evidence>
<dbReference type="InterPro" id="IPR019888">
    <property type="entry name" value="Tscrpt_reg_AsnC-like"/>
</dbReference>
<dbReference type="PROSITE" id="PS00519">
    <property type="entry name" value="HTH_ASNC_1"/>
    <property type="match status" value="1"/>
</dbReference>
<evidence type="ECO:0000259" key="4">
    <source>
        <dbReference type="PROSITE" id="PS50956"/>
    </source>
</evidence>
<dbReference type="GO" id="GO:0043200">
    <property type="term" value="P:response to amino acid"/>
    <property type="evidence" value="ECO:0007669"/>
    <property type="project" value="TreeGrafter"/>
</dbReference>
<gene>
    <name evidence="5" type="ORF">SFMTTN_2409</name>
</gene>
<dbReference type="SUPFAM" id="SSF54909">
    <property type="entry name" value="Dimeric alpha+beta barrel"/>
    <property type="match status" value="1"/>
</dbReference>
<evidence type="ECO:0000313" key="5">
    <source>
        <dbReference type="EMBL" id="GBL46594.1"/>
    </source>
</evidence>
<dbReference type="InterPro" id="IPR011008">
    <property type="entry name" value="Dimeric_a/b-barrel"/>
</dbReference>
<keyword evidence="3" id="KW-0804">Transcription</keyword>
<dbReference type="EMBL" id="BGOW01000021">
    <property type="protein sequence ID" value="GBL46594.1"/>
    <property type="molecule type" value="Genomic_DNA"/>
</dbReference>
<dbReference type="PROSITE" id="PS50956">
    <property type="entry name" value="HTH_ASNC_2"/>
    <property type="match status" value="1"/>
</dbReference>
<dbReference type="GO" id="GO:0005829">
    <property type="term" value="C:cytosol"/>
    <property type="evidence" value="ECO:0007669"/>
    <property type="project" value="TreeGrafter"/>
</dbReference>
<dbReference type="PANTHER" id="PTHR30154:SF34">
    <property type="entry name" value="TRANSCRIPTIONAL REGULATOR AZLB"/>
    <property type="match status" value="1"/>
</dbReference>
<keyword evidence="6" id="KW-1185">Reference proteome</keyword>
<proteinExistence type="predicted"/>
<dbReference type="Pfam" id="PF01037">
    <property type="entry name" value="AsnC_trans_reg"/>
    <property type="match status" value="1"/>
</dbReference>
<evidence type="ECO:0000256" key="1">
    <source>
        <dbReference type="ARBA" id="ARBA00023015"/>
    </source>
</evidence>
<name>A0A401JG51_9PROT</name>
<accession>A0A401JG51</accession>
<dbReference type="SUPFAM" id="SSF46785">
    <property type="entry name" value="Winged helix' DNA-binding domain"/>
    <property type="match status" value="1"/>
</dbReference>
<organism evidence="5 6">
    <name type="scientific">Sulfuriferula multivorans</name>
    <dbReference type="NCBI Taxonomy" id="1559896"/>
    <lineage>
        <taxon>Bacteria</taxon>
        <taxon>Pseudomonadati</taxon>
        <taxon>Pseudomonadota</taxon>
        <taxon>Betaproteobacteria</taxon>
        <taxon>Nitrosomonadales</taxon>
        <taxon>Sulfuricellaceae</taxon>
        <taxon>Sulfuriferula</taxon>
    </lineage>
</organism>
<dbReference type="Gene3D" id="1.10.10.10">
    <property type="entry name" value="Winged helix-like DNA-binding domain superfamily/Winged helix DNA-binding domain"/>
    <property type="match status" value="1"/>
</dbReference>
<evidence type="ECO:0000313" key="6">
    <source>
        <dbReference type="Proteomes" id="UP000286806"/>
    </source>
</evidence>
<dbReference type="AlphaFoldDB" id="A0A401JG51"/>
<dbReference type="Proteomes" id="UP000286806">
    <property type="component" value="Unassembled WGS sequence"/>
</dbReference>
<dbReference type="SMART" id="SM00344">
    <property type="entry name" value="HTH_ASNC"/>
    <property type="match status" value="1"/>
</dbReference>